<reference evidence="2" key="1">
    <citation type="submission" date="2020-05" db="EMBL/GenBank/DDBJ databases">
        <title>Mycena genomes resolve the evolution of fungal bioluminescence.</title>
        <authorList>
            <person name="Tsai I.J."/>
        </authorList>
    </citation>
    <scope>NUCLEOTIDE SEQUENCE</scope>
    <source>
        <strain evidence="2">CCC161011</strain>
    </source>
</reference>
<dbReference type="OrthoDB" id="3063862at2759"/>
<gene>
    <name evidence="2" type="ORF">MVEN_00088700</name>
</gene>
<evidence type="ECO:0000313" key="2">
    <source>
        <dbReference type="EMBL" id="KAF7372290.1"/>
    </source>
</evidence>
<evidence type="ECO:0000256" key="1">
    <source>
        <dbReference type="SAM" id="MobiDB-lite"/>
    </source>
</evidence>
<feature type="region of interest" description="Disordered" evidence="1">
    <location>
        <begin position="23"/>
        <end position="118"/>
    </location>
</feature>
<name>A0A8H6ZAS3_9AGAR</name>
<sequence>MPIRSSARNISASIANLAASDLLNSDDENQMDIDADVDVTLVQSDDEDHDGKSGAGDEQEDEEEEEASEDEEDDSEDGDEVEEDKEGDKDEEEEEEEVVVGMKRKRKASAKKSDKPSPSEIEYKVCMFTAKQMKKAKSSRGHPITEILNLSSDKPWSTLESNILTKIQLALQPSVLRFSDYSITFTVPRKVTEPMLLNDTKYEYLIKKALLIKNNPNVKIIVEPKEATNKENEDSSDDDKDGTSAKGKKGKKRSTKVPKARDILPANVALNAKIDELREKWICPTPGGPCGSAHCFFTETQPEHFPLSHDHFQSWAAAALKGKAFADLATPPNNELFDQVARGARAAQSPLLKRRLELHEQAVRKSTPVAPQVHVNFPPEFANLFRPPPPAPPVAAPNAFIAPPNSANMLIPHPRVAGPDLNLEDFCSIYHVDMDICNRFKEQRFKRTTAFKFVELGDLKDMGFLKGEIAELKVAIEEWSRMPDGPQES</sequence>
<comment type="caution">
    <text evidence="2">The sequence shown here is derived from an EMBL/GenBank/DDBJ whole genome shotgun (WGS) entry which is preliminary data.</text>
</comment>
<dbReference type="AlphaFoldDB" id="A0A8H6ZAS3"/>
<feature type="compositionally biased region" description="Basic residues" evidence="1">
    <location>
        <begin position="246"/>
        <end position="258"/>
    </location>
</feature>
<organism evidence="2 3">
    <name type="scientific">Mycena venus</name>
    <dbReference type="NCBI Taxonomy" id="2733690"/>
    <lineage>
        <taxon>Eukaryota</taxon>
        <taxon>Fungi</taxon>
        <taxon>Dikarya</taxon>
        <taxon>Basidiomycota</taxon>
        <taxon>Agaricomycotina</taxon>
        <taxon>Agaricomycetes</taxon>
        <taxon>Agaricomycetidae</taxon>
        <taxon>Agaricales</taxon>
        <taxon>Marasmiineae</taxon>
        <taxon>Mycenaceae</taxon>
        <taxon>Mycena</taxon>
    </lineage>
</organism>
<proteinExistence type="predicted"/>
<evidence type="ECO:0000313" key="3">
    <source>
        <dbReference type="Proteomes" id="UP000620124"/>
    </source>
</evidence>
<dbReference type="EMBL" id="JACAZI010000001">
    <property type="protein sequence ID" value="KAF7372290.1"/>
    <property type="molecule type" value="Genomic_DNA"/>
</dbReference>
<dbReference type="Proteomes" id="UP000620124">
    <property type="component" value="Unassembled WGS sequence"/>
</dbReference>
<feature type="region of interest" description="Disordered" evidence="1">
    <location>
        <begin position="223"/>
        <end position="258"/>
    </location>
</feature>
<keyword evidence="3" id="KW-1185">Reference proteome</keyword>
<protein>
    <submittedName>
        <fullName evidence="2">Uncharacterized protein</fullName>
    </submittedName>
</protein>
<accession>A0A8H6ZAS3</accession>
<feature type="compositionally biased region" description="Acidic residues" evidence="1">
    <location>
        <begin position="57"/>
        <end position="98"/>
    </location>
</feature>
<feature type="compositionally biased region" description="Acidic residues" evidence="1">
    <location>
        <begin position="24"/>
        <end position="37"/>
    </location>
</feature>
<feature type="compositionally biased region" description="Basic and acidic residues" evidence="1">
    <location>
        <begin position="223"/>
        <end position="233"/>
    </location>
</feature>